<dbReference type="PROSITE" id="PS51257">
    <property type="entry name" value="PROKAR_LIPOPROTEIN"/>
    <property type="match status" value="1"/>
</dbReference>
<organism evidence="1 2">
    <name type="scientific">Xanthomarina spongicola</name>
    <dbReference type="NCBI Taxonomy" id="570520"/>
    <lineage>
        <taxon>Bacteria</taxon>
        <taxon>Pseudomonadati</taxon>
        <taxon>Bacteroidota</taxon>
        <taxon>Flavobacteriia</taxon>
        <taxon>Flavobacteriales</taxon>
        <taxon>Flavobacteriaceae</taxon>
        <taxon>Xanthomarina</taxon>
    </lineage>
</organism>
<dbReference type="AlphaFoldDB" id="A0A316E706"/>
<sequence length="194" mass="22583">MKKTIWILIFMIAMSCGGEKIMIRNAAPGNGYIIGTFTLIDEKPRYNGYGLLYKPEDKKLGFFDDSFGISISRGLPHQKVENKRVYLFIKEHKVGDYEFFNYILSTNLGYSQKSIKSKKEFSIPFKVQEDSINYIGDFTFYPNGNENGNLFVIQDKFEQDLPKLKEKYPRKNWKIVQNKTLNKGVLNESLVEFK</sequence>
<gene>
    <name evidence="1" type="ORF">LX78_02037</name>
</gene>
<proteinExistence type="predicted"/>
<name>A0A316E706_9FLAO</name>
<keyword evidence="2" id="KW-1185">Reference proteome</keyword>
<dbReference type="RefSeq" id="WP_146192570.1">
    <property type="nucleotide sequence ID" value="NZ_QGGP01000004.1"/>
</dbReference>
<evidence type="ECO:0000313" key="1">
    <source>
        <dbReference type="EMBL" id="PWK18730.1"/>
    </source>
</evidence>
<reference evidence="1 2" key="1">
    <citation type="submission" date="2018-05" db="EMBL/GenBank/DDBJ databases">
        <title>Genomic Encyclopedia of Archaeal and Bacterial Type Strains, Phase II (KMG-II): from individual species to whole genera.</title>
        <authorList>
            <person name="Goeker M."/>
        </authorList>
    </citation>
    <scope>NUCLEOTIDE SEQUENCE [LARGE SCALE GENOMIC DNA]</scope>
    <source>
        <strain evidence="1 2">DSM 22637</strain>
    </source>
</reference>
<dbReference type="Proteomes" id="UP000245430">
    <property type="component" value="Unassembled WGS sequence"/>
</dbReference>
<dbReference type="OrthoDB" id="1425333at2"/>
<protein>
    <recommendedName>
        <fullName evidence="3">WG repeat protein</fullName>
    </recommendedName>
</protein>
<dbReference type="EMBL" id="QGGP01000004">
    <property type="protein sequence ID" value="PWK18730.1"/>
    <property type="molecule type" value="Genomic_DNA"/>
</dbReference>
<accession>A0A316E706</accession>
<evidence type="ECO:0000313" key="2">
    <source>
        <dbReference type="Proteomes" id="UP000245430"/>
    </source>
</evidence>
<evidence type="ECO:0008006" key="3">
    <source>
        <dbReference type="Google" id="ProtNLM"/>
    </source>
</evidence>
<comment type="caution">
    <text evidence="1">The sequence shown here is derived from an EMBL/GenBank/DDBJ whole genome shotgun (WGS) entry which is preliminary data.</text>
</comment>